<keyword evidence="2" id="KW-1133">Transmembrane helix</keyword>
<dbReference type="InterPro" id="IPR008613">
    <property type="entry name" value="Excalibur_Ca-bd_domain"/>
</dbReference>
<dbReference type="AlphaFoldDB" id="A0A7I7QP19"/>
<evidence type="ECO:0000256" key="2">
    <source>
        <dbReference type="SAM" id="Phobius"/>
    </source>
</evidence>
<evidence type="ECO:0000313" key="4">
    <source>
        <dbReference type="EMBL" id="BBY28139.1"/>
    </source>
</evidence>
<keyword evidence="2" id="KW-0472">Membrane</keyword>
<dbReference type="Pfam" id="PF05901">
    <property type="entry name" value="Excalibur"/>
    <property type="match status" value="1"/>
</dbReference>
<keyword evidence="5" id="KW-1185">Reference proteome</keyword>
<protein>
    <recommendedName>
        <fullName evidence="3">Excalibur calcium-binding domain-containing protein</fullName>
    </recommendedName>
</protein>
<feature type="domain" description="Excalibur calcium-binding" evidence="3">
    <location>
        <begin position="69"/>
        <end position="105"/>
    </location>
</feature>
<proteinExistence type="predicted"/>
<dbReference type="Proteomes" id="UP000467193">
    <property type="component" value="Chromosome"/>
</dbReference>
<keyword evidence="2" id="KW-0812">Transmembrane</keyword>
<feature type="transmembrane region" description="Helical" evidence="2">
    <location>
        <begin position="46"/>
        <end position="64"/>
    </location>
</feature>
<feature type="region of interest" description="Disordered" evidence="1">
    <location>
        <begin position="76"/>
        <end position="106"/>
    </location>
</feature>
<name>A0A7I7QP19_9MYCO</name>
<reference evidence="4 5" key="1">
    <citation type="journal article" date="2019" name="Emerg. Microbes Infect.">
        <title>Comprehensive subspecies identification of 175 nontuberculous mycobacteria species based on 7547 genomic profiles.</title>
        <authorList>
            <person name="Matsumoto Y."/>
            <person name="Kinjo T."/>
            <person name="Motooka D."/>
            <person name="Nabeya D."/>
            <person name="Jung N."/>
            <person name="Uechi K."/>
            <person name="Horii T."/>
            <person name="Iida T."/>
            <person name="Fujita J."/>
            <person name="Nakamura S."/>
        </authorList>
    </citation>
    <scope>NUCLEOTIDE SEQUENCE [LARGE SCALE GENOMIC DNA]</scope>
    <source>
        <strain evidence="4 5">JCM 17899</strain>
    </source>
</reference>
<evidence type="ECO:0000256" key="1">
    <source>
        <dbReference type="SAM" id="MobiDB-lite"/>
    </source>
</evidence>
<organism evidence="4 5">
    <name type="scientific">Mycolicibacterium sediminis</name>
    <dbReference type="NCBI Taxonomy" id="1286180"/>
    <lineage>
        <taxon>Bacteria</taxon>
        <taxon>Bacillati</taxon>
        <taxon>Actinomycetota</taxon>
        <taxon>Actinomycetes</taxon>
        <taxon>Mycobacteriales</taxon>
        <taxon>Mycobacteriaceae</taxon>
        <taxon>Mycolicibacterium</taxon>
    </lineage>
</organism>
<evidence type="ECO:0000259" key="3">
    <source>
        <dbReference type="SMART" id="SM00894"/>
    </source>
</evidence>
<dbReference type="KEGG" id="msei:MSEDJ_22350"/>
<dbReference type="SMART" id="SM00894">
    <property type="entry name" value="Excalibur"/>
    <property type="match status" value="1"/>
</dbReference>
<accession>A0A7I7QP19</accession>
<sequence>MTYDVALHEPQLSCMFAEVQATNYGFAVARRWPHSHSGDRNMIQKLIVASLLIGAAAVGIAPVASAERPYKNCTEAHDDGAYDIPESSDAYWDGGDRDGDGIACES</sequence>
<dbReference type="EMBL" id="AP022588">
    <property type="protein sequence ID" value="BBY28139.1"/>
    <property type="molecule type" value="Genomic_DNA"/>
</dbReference>
<gene>
    <name evidence="4" type="ORF">MSEDJ_22350</name>
</gene>
<evidence type="ECO:0000313" key="5">
    <source>
        <dbReference type="Proteomes" id="UP000467193"/>
    </source>
</evidence>